<feature type="transmembrane region" description="Helical" evidence="1">
    <location>
        <begin position="206"/>
        <end position="234"/>
    </location>
</feature>
<dbReference type="GO" id="GO:0005886">
    <property type="term" value="C:plasma membrane"/>
    <property type="evidence" value="ECO:0007669"/>
    <property type="project" value="TreeGrafter"/>
</dbReference>
<dbReference type="GO" id="GO:0043235">
    <property type="term" value="C:receptor complex"/>
    <property type="evidence" value="ECO:0007669"/>
    <property type="project" value="TreeGrafter"/>
</dbReference>
<dbReference type="Ensembl" id="ENSSPAT00000028033.1">
    <property type="protein sequence ID" value="ENSSPAP00000027584.1"/>
    <property type="gene ID" value="ENSSPAG00000020795.1"/>
</dbReference>
<dbReference type="InterPro" id="IPR042353">
    <property type="entry name" value="GPR160"/>
</dbReference>
<dbReference type="AlphaFoldDB" id="A0A3B5BBT3"/>
<dbReference type="PANTHER" id="PTHR15573">
    <property type="entry name" value="G-PROTEIN COUPLED RECEPTOR 160-RELATED"/>
    <property type="match status" value="1"/>
</dbReference>
<feature type="transmembrane region" description="Helical" evidence="1">
    <location>
        <begin position="35"/>
        <end position="53"/>
    </location>
</feature>
<feature type="transmembrane region" description="Helical" evidence="1">
    <location>
        <begin position="65"/>
        <end position="86"/>
    </location>
</feature>
<dbReference type="PANTHER" id="PTHR15573:SF0">
    <property type="entry name" value="G-PROTEIN COUPLED RECEPTOR 160-RELATED"/>
    <property type="match status" value="1"/>
</dbReference>
<accession>A0A3B5BBT3</accession>
<reference evidence="2" key="1">
    <citation type="submission" date="2023-09" db="UniProtKB">
        <authorList>
            <consortium name="Ensembl"/>
        </authorList>
    </citation>
    <scope>IDENTIFICATION</scope>
</reference>
<protein>
    <submittedName>
        <fullName evidence="2">Uncharacterized protein</fullName>
    </submittedName>
</protein>
<feature type="transmembrane region" description="Helical" evidence="1">
    <location>
        <begin position="137"/>
        <end position="156"/>
    </location>
</feature>
<name>A0A3B5BBT3_9TELE</name>
<feature type="transmembrane region" description="Helical" evidence="1">
    <location>
        <begin position="92"/>
        <end position="116"/>
    </location>
</feature>
<evidence type="ECO:0000256" key="1">
    <source>
        <dbReference type="SAM" id="Phobius"/>
    </source>
</evidence>
<evidence type="ECO:0000313" key="2">
    <source>
        <dbReference type="Ensembl" id="ENSSPAP00000027584.1"/>
    </source>
</evidence>
<keyword evidence="1" id="KW-0812">Transmembrane</keyword>
<keyword evidence="1" id="KW-0472">Membrane</keyword>
<proteinExistence type="predicted"/>
<sequence length="297" mass="33326">MLPSTPEANHSVKMLAILEQWDQASGFHTDYSEKYFFLLLFKCGMDAVVYYVWCRTHYKSLLSMCSLSIALADFVMLLYMATMWFLGVEMSVVSPCFFLANAAATYAALPLPMMVLGLLDYCLEDTCVSNHRTSCKLLRNAVLTLLVWVLAVRYSLTSVSAEPMELHDKTGVSALVDLFVTSTPCMEAKSSEGNYLEENIKQRPPLWFSLTLGFGVFWMPYLALCVACLVLGFAVPAYISVNLLLLECANSLLIGVVFWVKSKTRGPYSHLPENVCELIPIRIPQLYRTVVPIVTKM</sequence>
<feature type="transmembrane region" description="Helical" evidence="1">
    <location>
        <begin position="241"/>
        <end position="260"/>
    </location>
</feature>
<keyword evidence="1" id="KW-1133">Transmembrane helix</keyword>
<dbReference type="GeneTree" id="ENSGT00940000171598"/>
<organism evidence="2">
    <name type="scientific">Stegastes partitus</name>
    <name type="common">bicolor damselfish</name>
    <dbReference type="NCBI Taxonomy" id="144197"/>
    <lineage>
        <taxon>Eukaryota</taxon>
        <taxon>Metazoa</taxon>
        <taxon>Chordata</taxon>
        <taxon>Craniata</taxon>
        <taxon>Vertebrata</taxon>
        <taxon>Euteleostomi</taxon>
        <taxon>Actinopterygii</taxon>
        <taxon>Neopterygii</taxon>
        <taxon>Teleostei</taxon>
        <taxon>Neoteleostei</taxon>
        <taxon>Acanthomorphata</taxon>
        <taxon>Ovalentaria</taxon>
        <taxon>Pomacentridae</taxon>
        <taxon>Stegastes</taxon>
    </lineage>
</organism>